<evidence type="ECO:0000259" key="4">
    <source>
        <dbReference type="PROSITE" id="PS50043"/>
    </source>
</evidence>
<feature type="modified residue" description="4-aspartylphosphate" evidence="3">
    <location>
        <position position="58"/>
    </location>
</feature>
<dbReference type="EMBL" id="CADCWF010000074">
    <property type="protein sequence ID" value="CAA9545229.1"/>
    <property type="molecule type" value="Genomic_DNA"/>
</dbReference>
<proteinExistence type="predicted"/>
<evidence type="ECO:0000259" key="5">
    <source>
        <dbReference type="PROSITE" id="PS50110"/>
    </source>
</evidence>
<feature type="domain" description="HTH luxR-type" evidence="4">
    <location>
        <begin position="151"/>
        <end position="216"/>
    </location>
</feature>
<dbReference type="AlphaFoldDB" id="A0A6J4UD40"/>
<protein>
    <submittedName>
        <fullName evidence="6">Two-component transcriptional response regulator, LuxR family</fullName>
    </submittedName>
</protein>
<dbReference type="CDD" id="cd06170">
    <property type="entry name" value="LuxR_C_like"/>
    <property type="match status" value="1"/>
</dbReference>
<dbReference type="GO" id="GO:0006355">
    <property type="term" value="P:regulation of DNA-templated transcription"/>
    <property type="evidence" value="ECO:0007669"/>
    <property type="project" value="InterPro"/>
</dbReference>
<dbReference type="SMART" id="SM00448">
    <property type="entry name" value="REC"/>
    <property type="match status" value="1"/>
</dbReference>
<evidence type="ECO:0000256" key="3">
    <source>
        <dbReference type="PROSITE-ProRule" id="PRU00169"/>
    </source>
</evidence>
<dbReference type="InterPro" id="IPR016032">
    <property type="entry name" value="Sig_transdc_resp-reg_C-effctor"/>
</dbReference>
<evidence type="ECO:0000313" key="6">
    <source>
        <dbReference type="EMBL" id="CAA9545229.1"/>
    </source>
</evidence>
<dbReference type="InterPro" id="IPR000792">
    <property type="entry name" value="Tscrpt_reg_LuxR_C"/>
</dbReference>
<dbReference type="GO" id="GO:0003677">
    <property type="term" value="F:DNA binding"/>
    <property type="evidence" value="ECO:0007669"/>
    <property type="project" value="UniProtKB-KW"/>
</dbReference>
<accession>A0A6J4UD40</accession>
<dbReference type="InterPro" id="IPR058245">
    <property type="entry name" value="NreC/VraR/RcsB-like_REC"/>
</dbReference>
<dbReference type="Gene3D" id="3.40.50.2300">
    <property type="match status" value="1"/>
</dbReference>
<keyword evidence="1 3" id="KW-0597">Phosphoprotein</keyword>
<dbReference type="SUPFAM" id="SSF46894">
    <property type="entry name" value="C-terminal effector domain of the bipartite response regulators"/>
    <property type="match status" value="1"/>
</dbReference>
<dbReference type="GO" id="GO:0000160">
    <property type="term" value="P:phosphorelay signal transduction system"/>
    <property type="evidence" value="ECO:0007669"/>
    <property type="project" value="InterPro"/>
</dbReference>
<feature type="domain" description="Response regulatory" evidence="5">
    <location>
        <begin position="7"/>
        <end position="123"/>
    </location>
</feature>
<dbReference type="Pfam" id="PF00072">
    <property type="entry name" value="Response_reg"/>
    <property type="match status" value="1"/>
</dbReference>
<evidence type="ECO:0000256" key="2">
    <source>
        <dbReference type="ARBA" id="ARBA00023125"/>
    </source>
</evidence>
<keyword evidence="2" id="KW-0238">DNA-binding</keyword>
<gene>
    <name evidence="6" type="ORF">AVDCRST_MAG59-1175</name>
</gene>
<dbReference type="InterPro" id="IPR039420">
    <property type="entry name" value="WalR-like"/>
</dbReference>
<dbReference type="SUPFAM" id="SSF52172">
    <property type="entry name" value="CheY-like"/>
    <property type="match status" value="1"/>
</dbReference>
<sequence length="221" mass="23401">MSEVPIRVLLAEDHAVFRQALALALAREPDLVVVAQAGTVAEARALTPGGPIDVAVVDFDLPDGTGVDVIRAVHAVHRGAEAMLLTASASRLQLAQAIEAGAVGVFHKATPLEEIVAAVRRVCAGRPVSDPAELVALLRDAGEARARDAGLRGTFERLTRREREVLTLMAEGLGDREVAERLCVSKDTVRTHMGNLLDKLGVESRLQAVLLAARHGAVRLG</sequence>
<evidence type="ECO:0000256" key="1">
    <source>
        <dbReference type="ARBA" id="ARBA00022553"/>
    </source>
</evidence>
<dbReference type="PANTHER" id="PTHR43214:SF43">
    <property type="entry name" value="TWO-COMPONENT RESPONSE REGULATOR"/>
    <property type="match status" value="1"/>
</dbReference>
<dbReference type="PANTHER" id="PTHR43214">
    <property type="entry name" value="TWO-COMPONENT RESPONSE REGULATOR"/>
    <property type="match status" value="1"/>
</dbReference>
<dbReference type="CDD" id="cd17535">
    <property type="entry name" value="REC_NarL-like"/>
    <property type="match status" value="1"/>
</dbReference>
<dbReference type="PROSITE" id="PS50043">
    <property type="entry name" value="HTH_LUXR_2"/>
    <property type="match status" value="1"/>
</dbReference>
<dbReference type="SMART" id="SM00421">
    <property type="entry name" value="HTH_LUXR"/>
    <property type="match status" value="1"/>
</dbReference>
<name>A0A6J4UD40_9BACT</name>
<dbReference type="PROSITE" id="PS50110">
    <property type="entry name" value="RESPONSE_REGULATORY"/>
    <property type="match status" value="1"/>
</dbReference>
<organism evidence="6">
    <name type="scientific">uncultured Thermomicrobiales bacterium</name>
    <dbReference type="NCBI Taxonomy" id="1645740"/>
    <lineage>
        <taxon>Bacteria</taxon>
        <taxon>Pseudomonadati</taxon>
        <taxon>Thermomicrobiota</taxon>
        <taxon>Thermomicrobia</taxon>
        <taxon>Thermomicrobiales</taxon>
        <taxon>environmental samples</taxon>
    </lineage>
</organism>
<dbReference type="Pfam" id="PF00196">
    <property type="entry name" value="GerE"/>
    <property type="match status" value="1"/>
</dbReference>
<reference evidence="6" key="1">
    <citation type="submission" date="2020-02" db="EMBL/GenBank/DDBJ databases">
        <authorList>
            <person name="Meier V. D."/>
        </authorList>
    </citation>
    <scope>NUCLEOTIDE SEQUENCE</scope>
    <source>
        <strain evidence="6">AVDCRST_MAG59</strain>
    </source>
</reference>
<dbReference type="InterPro" id="IPR001789">
    <property type="entry name" value="Sig_transdc_resp-reg_receiver"/>
</dbReference>
<dbReference type="InterPro" id="IPR011006">
    <property type="entry name" value="CheY-like_superfamily"/>
</dbReference>
<dbReference type="PRINTS" id="PR00038">
    <property type="entry name" value="HTHLUXR"/>
</dbReference>